<dbReference type="GO" id="GO:0006352">
    <property type="term" value="P:DNA-templated transcription initiation"/>
    <property type="evidence" value="ECO:0007669"/>
    <property type="project" value="InterPro"/>
</dbReference>
<dbReference type="EnsemblBacteria" id="ABF41101">
    <property type="protein sequence ID" value="ABF41101"/>
    <property type="gene ID" value="Acid345_2100"/>
</dbReference>
<dbReference type="InterPro" id="IPR013325">
    <property type="entry name" value="RNA_pol_sigma_r2"/>
</dbReference>
<evidence type="ECO:0000256" key="1">
    <source>
        <dbReference type="ARBA" id="ARBA00010641"/>
    </source>
</evidence>
<proteinExistence type="inferred from homology"/>
<evidence type="ECO:0000256" key="5">
    <source>
        <dbReference type="ARBA" id="ARBA00023163"/>
    </source>
</evidence>
<dbReference type="RefSeq" id="WP_011522902.1">
    <property type="nucleotide sequence ID" value="NC_008009.1"/>
</dbReference>
<reference evidence="8 9" key="1">
    <citation type="journal article" date="2009" name="Appl. Environ. Microbiol.">
        <title>Three genomes from the phylum Acidobacteria provide insight into the lifestyles of these microorganisms in soils.</title>
        <authorList>
            <person name="Ward N.L."/>
            <person name="Challacombe J.F."/>
            <person name="Janssen P.H."/>
            <person name="Henrissat B."/>
            <person name="Coutinho P.M."/>
            <person name="Wu M."/>
            <person name="Xie G."/>
            <person name="Haft D.H."/>
            <person name="Sait M."/>
            <person name="Badger J."/>
            <person name="Barabote R.D."/>
            <person name="Bradley B."/>
            <person name="Brettin T.S."/>
            <person name="Brinkac L.M."/>
            <person name="Bruce D."/>
            <person name="Creasy T."/>
            <person name="Daugherty S.C."/>
            <person name="Davidsen T.M."/>
            <person name="DeBoy R.T."/>
            <person name="Detter J.C."/>
            <person name="Dodson R.J."/>
            <person name="Durkin A.S."/>
            <person name="Ganapathy A."/>
            <person name="Gwinn-Giglio M."/>
            <person name="Han C.S."/>
            <person name="Khouri H."/>
            <person name="Kiss H."/>
            <person name="Kothari S.P."/>
            <person name="Madupu R."/>
            <person name="Nelson K.E."/>
            <person name="Nelson W.C."/>
            <person name="Paulsen I."/>
            <person name="Penn K."/>
            <person name="Ren Q."/>
            <person name="Rosovitz M.J."/>
            <person name="Selengut J.D."/>
            <person name="Shrivastava S."/>
            <person name="Sullivan S.A."/>
            <person name="Tapia R."/>
            <person name="Thompson L.S."/>
            <person name="Watkins K.L."/>
            <person name="Yang Q."/>
            <person name="Yu C."/>
            <person name="Zafar N."/>
            <person name="Zhou L."/>
            <person name="Kuske C.R."/>
        </authorList>
    </citation>
    <scope>NUCLEOTIDE SEQUENCE [LARGE SCALE GENOMIC DNA]</scope>
    <source>
        <strain evidence="8 9">Ellin345</strain>
    </source>
</reference>
<feature type="domain" description="RNA polymerase sigma factor 70 region 4 type 2" evidence="7">
    <location>
        <begin position="114"/>
        <end position="163"/>
    </location>
</feature>
<feature type="domain" description="RNA polymerase sigma-70 region 2" evidence="6">
    <location>
        <begin position="24"/>
        <end position="89"/>
    </location>
</feature>
<dbReference type="OrthoDB" id="9784984at2"/>
<dbReference type="Gene3D" id="1.10.10.10">
    <property type="entry name" value="Winged helix-like DNA-binding domain superfamily/Winged helix DNA-binding domain"/>
    <property type="match status" value="1"/>
</dbReference>
<dbReference type="PANTHER" id="PTHR43133:SF8">
    <property type="entry name" value="RNA POLYMERASE SIGMA FACTOR HI_1459-RELATED"/>
    <property type="match status" value="1"/>
</dbReference>
<dbReference type="InterPro" id="IPR039425">
    <property type="entry name" value="RNA_pol_sigma-70-like"/>
</dbReference>
<gene>
    <name evidence="8" type="ordered locus">Acid345_2100</name>
</gene>
<dbReference type="Pfam" id="PF08281">
    <property type="entry name" value="Sigma70_r4_2"/>
    <property type="match status" value="1"/>
</dbReference>
<keyword evidence="3" id="KW-0731">Sigma factor</keyword>
<dbReference type="InterPro" id="IPR013249">
    <property type="entry name" value="RNA_pol_sigma70_r4_t2"/>
</dbReference>
<dbReference type="Gene3D" id="1.10.1740.10">
    <property type="match status" value="1"/>
</dbReference>
<comment type="similarity">
    <text evidence="1">Belongs to the sigma-70 factor family. ECF subfamily.</text>
</comment>
<evidence type="ECO:0000256" key="2">
    <source>
        <dbReference type="ARBA" id="ARBA00023015"/>
    </source>
</evidence>
<evidence type="ECO:0000256" key="4">
    <source>
        <dbReference type="ARBA" id="ARBA00023125"/>
    </source>
</evidence>
<dbReference type="InterPro" id="IPR036388">
    <property type="entry name" value="WH-like_DNA-bd_sf"/>
</dbReference>
<protein>
    <submittedName>
        <fullName evidence="8">Sigma-24, ECF subfamily</fullName>
    </submittedName>
</protein>
<sequence>MEAPTANPPLVQFAQGDREAFEWLFREHQRAVRGWILRIVRDSAAADDLTIETFWRVYKAHAHFDPKRSFEAWVRRIATNVAIAHLKRQPKTLVELSDAPVPTHADSAVERDQRERIRSALASLPVKLRVPLMLALIEERPQREIAEALGISEAAVKSRVFRATQLLRQKLTRMGVTP</sequence>
<dbReference type="GO" id="GO:0016987">
    <property type="term" value="F:sigma factor activity"/>
    <property type="evidence" value="ECO:0007669"/>
    <property type="project" value="UniProtKB-KW"/>
</dbReference>
<dbReference type="AlphaFoldDB" id="Q1IPU9"/>
<keyword evidence="5" id="KW-0804">Transcription</keyword>
<keyword evidence="2" id="KW-0805">Transcription regulation</keyword>
<name>Q1IPU9_KORVE</name>
<dbReference type="GO" id="GO:0003677">
    <property type="term" value="F:DNA binding"/>
    <property type="evidence" value="ECO:0007669"/>
    <property type="project" value="UniProtKB-KW"/>
</dbReference>
<dbReference type="EMBL" id="CP000360">
    <property type="protein sequence ID" value="ABF41101.1"/>
    <property type="molecule type" value="Genomic_DNA"/>
</dbReference>
<dbReference type="SUPFAM" id="SSF88946">
    <property type="entry name" value="Sigma2 domain of RNA polymerase sigma factors"/>
    <property type="match status" value="1"/>
</dbReference>
<evidence type="ECO:0000259" key="6">
    <source>
        <dbReference type="Pfam" id="PF04542"/>
    </source>
</evidence>
<dbReference type="Pfam" id="PF04542">
    <property type="entry name" value="Sigma70_r2"/>
    <property type="match status" value="1"/>
</dbReference>
<dbReference type="STRING" id="204669.Acid345_2100"/>
<keyword evidence="9" id="KW-1185">Reference proteome</keyword>
<dbReference type="InterPro" id="IPR013324">
    <property type="entry name" value="RNA_pol_sigma_r3/r4-like"/>
</dbReference>
<dbReference type="KEGG" id="aba:Acid345_2100"/>
<evidence type="ECO:0000259" key="7">
    <source>
        <dbReference type="Pfam" id="PF08281"/>
    </source>
</evidence>
<dbReference type="Proteomes" id="UP000002432">
    <property type="component" value="Chromosome"/>
</dbReference>
<dbReference type="NCBIfam" id="TIGR02937">
    <property type="entry name" value="sigma70-ECF"/>
    <property type="match status" value="1"/>
</dbReference>
<evidence type="ECO:0000313" key="9">
    <source>
        <dbReference type="Proteomes" id="UP000002432"/>
    </source>
</evidence>
<dbReference type="CDD" id="cd06171">
    <property type="entry name" value="Sigma70_r4"/>
    <property type="match status" value="1"/>
</dbReference>
<keyword evidence="4" id="KW-0238">DNA-binding</keyword>
<dbReference type="InterPro" id="IPR007627">
    <property type="entry name" value="RNA_pol_sigma70_r2"/>
</dbReference>
<evidence type="ECO:0000313" key="8">
    <source>
        <dbReference type="EMBL" id="ABF41101.1"/>
    </source>
</evidence>
<accession>Q1IPU9</accession>
<dbReference type="HOGENOM" id="CLU_047691_3_4_0"/>
<organism evidence="8 9">
    <name type="scientific">Koribacter versatilis (strain Ellin345)</name>
    <dbReference type="NCBI Taxonomy" id="204669"/>
    <lineage>
        <taxon>Bacteria</taxon>
        <taxon>Pseudomonadati</taxon>
        <taxon>Acidobacteriota</taxon>
        <taxon>Terriglobia</taxon>
        <taxon>Terriglobales</taxon>
        <taxon>Candidatus Korobacteraceae</taxon>
        <taxon>Candidatus Korobacter</taxon>
    </lineage>
</organism>
<dbReference type="SUPFAM" id="SSF88659">
    <property type="entry name" value="Sigma3 and sigma4 domains of RNA polymerase sigma factors"/>
    <property type="match status" value="1"/>
</dbReference>
<dbReference type="PANTHER" id="PTHR43133">
    <property type="entry name" value="RNA POLYMERASE ECF-TYPE SIGMA FACTO"/>
    <property type="match status" value="1"/>
</dbReference>
<evidence type="ECO:0000256" key="3">
    <source>
        <dbReference type="ARBA" id="ARBA00023082"/>
    </source>
</evidence>
<dbReference type="InterPro" id="IPR014284">
    <property type="entry name" value="RNA_pol_sigma-70_dom"/>
</dbReference>
<dbReference type="eggNOG" id="COG1595">
    <property type="taxonomic scope" value="Bacteria"/>
</dbReference>